<dbReference type="InterPro" id="IPR057089">
    <property type="entry name" value="C2_TIP"/>
</dbReference>
<dbReference type="GO" id="GO:0005886">
    <property type="term" value="C:plasma membrane"/>
    <property type="evidence" value="ECO:0007669"/>
    <property type="project" value="TreeGrafter"/>
</dbReference>
<accession>A0A8J8NY11</accession>
<evidence type="ECO:0000256" key="2">
    <source>
        <dbReference type="ARBA" id="ARBA00006496"/>
    </source>
</evidence>
<dbReference type="Pfam" id="PF23122">
    <property type="entry name" value="C2_ITFG1"/>
    <property type="match status" value="1"/>
</dbReference>
<keyword evidence="3 7" id="KW-0812">Transmembrane</keyword>
<dbReference type="SUPFAM" id="SSF69318">
    <property type="entry name" value="Integrin alpha N-terminal domain"/>
    <property type="match status" value="1"/>
</dbReference>
<dbReference type="PANTHER" id="PTHR13412">
    <property type="entry name" value="T-CELL IMMUNOMODULATORY PROTEIN HOMOLOG"/>
    <property type="match status" value="1"/>
</dbReference>
<keyword evidence="10" id="KW-1185">Reference proteome</keyword>
<dbReference type="Proteomes" id="UP000785679">
    <property type="component" value="Unassembled WGS sequence"/>
</dbReference>
<evidence type="ECO:0000256" key="4">
    <source>
        <dbReference type="ARBA" id="ARBA00022989"/>
    </source>
</evidence>
<evidence type="ECO:0000256" key="3">
    <source>
        <dbReference type="ARBA" id="ARBA00022692"/>
    </source>
</evidence>
<dbReference type="EMBL" id="RRYP01003340">
    <property type="protein sequence ID" value="TNV83896.1"/>
    <property type="molecule type" value="Genomic_DNA"/>
</dbReference>
<keyword evidence="5 7" id="KW-0472">Membrane</keyword>
<gene>
    <name evidence="9" type="ORF">FGO68_gene5754</name>
</gene>
<keyword evidence="4 7" id="KW-1133">Transmembrane helix</keyword>
<evidence type="ECO:0000256" key="7">
    <source>
        <dbReference type="SAM" id="Phobius"/>
    </source>
</evidence>
<name>A0A8J8NY11_HALGN</name>
<comment type="caution">
    <text evidence="9">The sequence shown here is derived from an EMBL/GenBank/DDBJ whole genome shotgun (WGS) entry which is preliminary data.</text>
</comment>
<feature type="domain" description="T-cell immunomodulatory protein TIP C2" evidence="8">
    <location>
        <begin position="358"/>
        <end position="452"/>
    </location>
</feature>
<dbReference type="PANTHER" id="PTHR13412:SF0">
    <property type="entry name" value="T-CELL IMMUNOMODULATORY PROTEIN"/>
    <property type="match status" value="1"/>
</dbReference>
<dbReference type="InterPro" id="IPR024881">
    <property type="entry name" value="Tip"/>
</dbReference>
<comment type="subcellular location">
    <subcellularLocation>
        <location evidence="1">Membrane</location>
        <topology evidence="1">Single-pass type I membrane protein</topology>
    </subcellularLocation>
</comment>
<evidence type="ECO:0000256" key="1">
    <source>
        <dbReference type="ARBA" id="ARBA00004479"/>
    </source>
</evidence>
<protein>
    <recommendedName>
        <fullName evidence="8">T-cell immunomodulatory protein TIP C2 domain-containing protein</fullName>
    </recommendedName>
</protein>
<comment type="similarity">
    <text evidence="2">Belongs to the TIP family.</text>
</comment>
<sequence>MIAVQSRNPDEFLLLPFEPALLVTDETDGCLQTASHYTPRKLSLPHTAAQIDFDGDCLSDFFITVTDITSGKTYFEIYLRREKEQSMGSDEEVSLNDTNGQFKGLNSLCLVTRQEVPVQANNIFSFADIDRDAMVDMMFVNKKDLKLHVYYNKLQNQQVLMQQKGSTTQSQTTAFGLKKLCSATNRPVNKVKDIFSPFTPIIEERNVVSQPISLDQNVAEVYADEFIPGRIYLGDITSDGFPDLLITLKYIDGTSRSHVLINEPCSTSESSVCTVKAQKAKRRQFNVDTNAYQSALDAFDKTKYATFFDLNENSMMDLLVVRTAEVSGRQSAIVSSIYNNYGRDAFFLKTRMVSDGALGTTVNSASFRCVLTSLEDEKFMVMGGQSGQTAYQALQMPFSQIGIGRSNNFIESFTVSAYVNGSRSLRMWTPIIPKSVLFVVTQGSDEVETWKLDVLIKPSEKMIMIILVDAVFLLILGLVIIVLHLLEKSEDRREKQINVIF</sequence>
<evidence type="ECO:0000313" key="10">
    <source>
        <dbReference type="Proteomes" id="UP000785679"/>
    </source>
</evidence>
<keyword evidence="6" id="KW-0325">Glycoprotein</keyword>
<feature type="transmembrane region" description="Helical" evidence="7">
    <location>
        <begin position="462"/>
        <end position="486"/>
    </location>
</feature>
<evidence type="ECO:0000259" key="8">
    <source>
        <dbReference type="Pfam" id="PF23122"/>
    </source>
</evidence>
<proteinExistence type="inferred from homology"/>
<dbReference type="OrthoDB" id="10022113at2759"/>
<dbReference type="InterPro" id="IPR028994">
    <property type="entry name" value="Integrin_alpha_N"/>
</dbReference>
<organism evidence="9 10">
    <name type="scientific">Halteria grandinella</name>
    <dbReference type="NCBI Taxonomy" id="5974"/>
    <lineage>
        <taxon>Eukaryota</taxon>
        <taxon>Sar</taxon>
        <taxon>Alveolata</taxon>
        <taxon>Ciliophora</taxon>
        <taxon>Intramacronucleata</taxon>
        <taxon>Spirotrichea</taxon>
        <taxon>Stichotrichia</taxon>
        <taxon>Sporadotrichida</taxon>
        <taxon>Halteriidae</taxon>
        <taxon>Halteria</taxon>
    </lineage>
</organism>
<evidence type="ECO:0000256" key="5">
    <source>
        <dbReference type="ARBA" id="ARBA00023136"/>
    </source>
</evidence>
<evidence type="ECO:0000313" key="9">
    <source>
        <dbReference type="EMBL" id="TNV83896.1"/>
    </source>
</evidence>
<reference evidence="9" key="1">
    <citation type="submission" date="2019-06" db="EMBL/GenBank/DDBJ databases">
        <authorList>
            <person name="Zheng W."/>
        </authorList>
    </citation>
    <scope>NUCLEOTIDE SEQUENCE</scope>
    <source>
        <strain evidence="9">QDHG01</strain>
    </source>
</reference>
<dbReference type="AlphaFoldDB" id="A0A8J8NY11"/>
<evidence type="ECO:0000256" key="6">
    <source>
        <dbReference type="ARBA" id="ARBA00023180"/>
    </source>
</evidence>